<evidence type="ECO:0000256" key="4">
    <source>
        <dbReference type="ARBA" id="ARBA00022642"/>
    </source>
</evidence>
<organism evidence="11 12">
    <name type="scientific">Tigriopus californicus</name>
    <name type="common">Marine copepod</name>
    <dbReference type="NCBI Taxonomy" id="6832"/>
    <lineage>
        <taxon>Eukaryota</taxon>
        <taxon>Metazoa</taxon>
        <taxon>Ecdysozoa</taxon>
        <taxon>Arthropoda</taxon>
        <taxon>Crustacea</taxon>
        <taxon>Multicrustacea</taxon>
        <taxon>Hexanauplia</taxon>
        <taxon>Copepoda</taxon>
        <taxon>Harpacticoida</taxon>
        <taxon>Harpacticidae</taxon>
        <taxon>Tigriopus</taxon>
    </lineage>
</organism>
<keyword evidence="5 10" id="KW-0479">Metal-binding</keyword>
<sequence>MASQPIHYNVGQWVEENEKYFLPPICNKMMHNAQLKVFYVGGPNQRKDYHLEEGEELFYMKKGDMCLKILEHGAFKDIHIKQGQVFLLPGKIPHSPQRDANTVGLVIERERLQIETDGLRYFIEDGSTVSLFEKWFYCDDLGSQLGPIIKEFFGSEQFKTGKPIPEEMLKNPPWTPDETRSVEMPFDLMTWVMNHFEEIQQKDHVRLFSDSYQSDVLLWGRGPGSRPLNTQGGETFLWQLKGESRCNVGGRDIILNEDDTLLVPMEAVVYLTSGEGAVTMTTKMDPNNKSRAFP</sequence>
<feature type="binding site" evidence="10">
    <location>
        <position position="56"/>
    </location>
    <ligand>
        <name>Fe cation</name>
        <dbReference type="ChEBI" id="CHEBI:24875"/>
        <note>catalytic</note>
    </ligand>
</feature>
<feature type="binding site" evidence="10">
    <location>
        <position position="50"/>
    </location>
    <ligand>
        <name>Fe cation</name>
        <dbReference type="ChEBI" id="CHEBI:24875"/>
        <note>catalytic</note>
    </ligand>
</feature>
<feature type="binding site" evidence="10">
    <location>
        <position position="94"/>
    </location>
    <ligand>
        <name>Fe cation</name>
        <dbReference type="ChEBI" id="CHEBI:24875"/>
        <note>catalytic</note>
    </ligand>
</feature>
<dbReference type="GO" id="GO:0019805">
    <property type="term" value="P:quinolinate biosynthetic process"/>
    <property type="evidence" value="ECO:0007669"/>
    <property type="project" value="UniProtKB-UniRule"/>
</dbReference>
<keyword evidence="3 10" id="KW-0963">Cytoplasm</keyword>
<comment type="similarity">
    <text evidence="10">Belongs to the 3-HAO family.</text>
</comment>
<evidence type="ECO:0000256" key="7">
    <source>
        <dbReference type="ARBA" id="ARBA00023002"/>
    </source>
</evidence>
<dbReference type="PANTHER" id="PTHR15497">
    <property type="entry name" value="3-HYDROXYANTHRANILATE 3,4-DIOXYGENASE"/>
    <property type="match status" value="1"/>
</dbReference>
<keyword evidence="6 10" id="KW-0223">Dioxygenase</keyword>
<evidence type="ECO:0000313" key="12">
    <source>
        <dbReference type="Proteomes" id="UP000318571"/>
    </source>
</evidence>
<protein>
    <recommendedName>
        <fullName evidence="10">3-hydroxyanthranilate 3,4-dioxygenase</fullName>
        <ecNumber evidence="10">1.13.11.6</ecNumber>
    </recommendedName>
    <alternativeName>
        <fullName evidence="10">3-hydroxyanthranilate oxygenase</fullName>
        <shortName evidence="10">3-HAO</shortName>
    </alternativeName>
    <alternativeName>
        <fullName evidence="10">3-hydroxyanthranilic acid dioxygenase</fullName>
        <shortName evidence="10">HAD</shortName>
    </alternativeName>
</protein>
<dbReference type="CDD" id="cd06123">
    <property type="entry name" value="cupin_HAO"/>
    <property type="match status" value="1"/>
</dbReference>
<dbReference type="HAMAP" id="MF_00825">
    <property type="entry name" value="3_HAO"/>
    <property type="match status" value="1"/>
</dbReference>
<comment type="caution">
    <text evidence="10">Lacks conserved residue(s) required for the propagation of feature annotation.</text>
</comment>
<evidence type="ECO:0000256" key="8">
    <source>
        <dbReference type="ARBA" id="ARBA00023004"/>
    </source>
</evidence>
<dbReference type="GO" id="GO:0043420">
    <property type="term" value="P:anthranilate metabolic process"/>
    <property type="evidence" value="ECO:0007669"/>
    <property type="project" value="UniProtKB-UniRule"/>
</dbReference>
<keyword evidence="4 10" id="KW-0662">Pyridine nucleotide biosynthesis</keyword>
<evidence type="ECO:0000256" key="1">
    <source>
        <dbReference type="ARBA" id="ARBA00001954"/>
    </source>
</evidence>
<dbReference type="NCBIfam" id="TIGR03037">
    <property type="entry name" value="anthran_nbaC"/>
    <property type="match status" value="1"/>
</dbReference>
<dbReference type="PANTHER" id="PTHR15497:SF1">
    <property type="entry name" value="3-HYDROXYANTHRANILATE 3,4-DIOXYGENASE"/>
    <property type="match status" value="1"/>
</dbReference>
<dbReference type="Gene3D" id="2.60.120.10">
    <property type="entry name" value="Jelly Rolls"/>
    <property type="match status" value="1"/>
</dbReference>
<comment type="cofactor">
    <cofactor evidence="1 10">
        <name>Fe(2+)</name>
        <dbReference type="ChEBI" id="CHEBI:29033"/>
    </cofactor>
</comment>
<comment type="pathway">
    <text evidence="10">Cofactor biosynthesis; NAD(+) biosynthesis; quinolinate from L-kynurenine: step 3/3.</text>
</comment>
<comment type="function">
    <text evidence="2 10">Catalyzes the oxidative ring opening of 3-hydroxyanthranilate to 2-amino-3-carboxymuconate semialdehyde, which spontaneously cyclizes to quinolinate.</text>
</comment>
<dbReference type="OMA" id="MWLWQLE"/>
<dbReference type="EMBL" id="VCGU01000008">
    <property type="protein sequence ID" value="TRY72405.1"/>
    <property type="molecule type" value="Genomic_DNA"/>
</dbReference>
<evidence type="ECO:0000256" key="2">
    <source>
        <dbReference type="ARBA" id="ARBA00002752"/>
    </source>
</evidence>
<proteinExistence type="inferred from homology"/>
<dbReference type="FunFam" id="2.60.120.10:FF:000077">
    <property type="entry name" value="3-hydroxyanthranilate 3,4-dioxygenase"/>
    <property type="match status" value="1"/>
</dbReference>
<dbReference type="OrthoDB" id="204928at2759"/>
<reference evidence="11 12" key="1">
    <citation type="journal article" date="2018" name="Nat. Ecol. Evol.">
        <title>Genomic signatures of mitonuclear coevolution across populations of Tigriopus californicus.</title>
        <authorList>
            <person name="Barreto F.S."/>
            <person name="Watson E.T."/>
            <person name="Lima T.G."/>
            <person name="Willett C.S."/>
            <person name="Edmands S."/>
            <person name="Li W."/>
            <person name="Burton R.S."/>
        </authorList>
    </citation>
    <scope>NUCLEOTIDE SEQUENCE [LARGE SCALE GENOMIC DNA]</scope>
    <source>
        <strain evidence="11 12">San Diego</strain>
    </source>
</reference>
<dbReference type="InterPro" id="IPR014710">
    <property type="entry name" value="RmlC-like_jellyroll"/>
</dbReference>
<dbReference type="InterPro" id="IPR011051">
    <property type="entry name" value="RmlC_Cupin_sf"/>
</dbReference>
<comment type="subcellular location">
    <subcellularLocation>
        <location evidence="10">Cytoplasm</location>
    </subcellularLocation>
</comment>
<evidence type="ECO:0000256" key="3">
    <source>
        <dbReference type="ARBA" id="ARBA00022490"/>
    </source>
</evidence>
<dbReference type="GO" id="GO:0034354">
    <property type="term" value="P:'de novo' NAD+ biosynthetic process from L-tryptophan"/>
    <property type="evidence" value="ECO:0007669"/>
    <property type="project" value="UniProtKB-UniRule"/>
</dbReference>
<feature type="binding site" evidence="10">
    <location>
        <position position="108"/>
    </location>
    <ligand>
        <name>substrate</name>
    </ligand>
</feature>
<evidence type="ECO:0000256" key="6">
    <source>
        <dbReference type="ARBA" id="ARBA00022964"/>
    </source>
</evidence>
<keyword evidence="8 10" id="KW-0408">Iron</keyword>
<dbReference type="Proteomes" id="UP000318571">
    <property type="component" value="Chromosome 7"/>
</dbReference>
<evidence type="ECO:0000256" key="9">
    <source>
        <dbReference type="ARBA" id="ARBA00052793"/>
    </source>
</evidence>
<evidence type="ECO:0000256" key="5">
    <source>
        <dbReference type="ARBA" id="ARBA00022723"/>
    </source>
</evidence>
<feature type="binding site" evidence="10">
    <location>
        <position position="46"/>
    </location>
    <ligand>
        <name>O2</name>
        <dbReference type="ChEBI" id="CHEBI:15379"/>
    </ligand>
</feature>
<dbReference type="InterPro" id="IPR010329">
    <property type="entry name" value="3hydroanth_dOase"/>
</dbReference>
<dbReference type="GO" id="GO:0005737">
    <property type="term" value="C:cytoplasm"/>
    <property type="evidence" value="ECO:0007669"/>
    <property type="project" value="UniProtKB-SubCell"/>
</dbReference>
<evidence type="ECO:0000313" key="11">
    <source>
        <dbReference type="EMBL" id="TRY72405.1"/>
    </source>
</evidence>
<name>A0A553P3Y5_TIGCA</name>
<dbReference type="Pfam" id="PF06052">
    <property type="entry name" value="3-HAO"/>
    <property type="match status" value="1"/>
</dbReference>
<dbReference type="GO" id="GO:0008198">
    <property type="term" value="F:ferrous iron binding"/>
    <property type="evidence" value="ECO:0007669"/>
    <property type="project" value="UniProtKB-UniRule"/>
</dbReference>
<comment type="caution">
    <text evidence="11">The sequence shown here is derived from an EMBL/GenBank/DDBJ whole genome shotgun (WGS) entry which is preliminary data.</text>
</comment>
<feature type="binding site" evidence="10">
    <location>
        <position position="56"/>
    </location>
    <ligand>
        <name>substrate</name>
    </ligand>
</feature>
<comment type="catalytic activity">
    <reaction evidence="9 10">
        <text>3-hydroxyanthranilate + O2 = (2Z,4Z)-2-amino-3-carboxymuconate 6-semialdehyde</text>
        <dbReference type="Rhea" id="RHEA:17953"/>
        <dbReference type="ChEBI" id="CHEBI:15379"/>
        <dbReference type="ChEBI" id="CHEBI:36559"/>
        <dbReference type="ChEBI" id="CHEBI:77612"/>
        <dbReference type="EC" id="1.13.11.6"/>
    </reaction>
</comment>
<dbReference type="UniPathway" id="UPA00253">
    <property type="reaction ID" value="UER00330"/>
</dbReference>
<keyword evidence="12" id="KW-1185">Reference proteome</keyword>
<accession>A0A553P3Y5</accession>
<dbReference type="AlphaFoldDB" id="A0A553P3Y5"/>
<feature type="binding site" evidence="10">
    <location>
        <position position="98"/>
    </location>
    <ligand>
        <name>substrate</name>
    </ligand>
</feature>
<dbReference type="GO" id="GO:0000334">
    <property type="term" value="F:3-hydroxyanthranilate 3,4-dioxygenase activity"/>
    <property type="evidence" value="ECO:0007669"/>
    <property type="project" value="UniProtKB-UniRule"/>
</dbReference>
<dbReference type="SUPFAM" id="SSF51182">
    <property type="entry name" value="RmlC-like cupins"/>
    <property type="match status" value="2"/>
</dbReference>
<dbReference type="STRING" id="6832.A0A553P3Y5"/>
<keyword evidence="7 10" id="KW-0560">Oxidoreductase</keyword>
<dbReference type="EC" id="1.13.11.6" evidence="10"/>
<evidence type="ECO:0000256" key="10">
    <source>
        <dbReference type="HAMAP-Rule" id="MF_03019"/>
    </source>
</evidence>
<feature type="region of interest" description="Domain B" evidence="10">
    <location>
        <begin position="166"/>
        <end position="294"/>
    </location>
</feature>
<gene>
    <name evidence="11" type="ORF">TCAL_00299</name>
</gene>
<feature type="region of interest" description="Domain A (catalytic)" evidence="10">
    <location>
        <begin position="1"/>
        <end position="166"/>
    </location>
</feature>
<dbReference type="GO" id="GO:0006569">
    <property type="term" value="P:L-tryptophan catabolic process"/>
    <property type="evidence" value="ECO:0007669"/>
    <property type="project" value="UniProtKB-UniRule"/>
</dbReference>